<dbReference type="GO" id="GO:0003676">
    <property type="term" value="F:nucleic acid binding"/>
    <property type="evidence" value="ECO:0007669"/>
    <property type="project" value="InterPro"/>
</dbReference>
<dbReference type="SUPFAM" id="SSF53098">
    <property type="entry name" value="Ribonuclease H-like"/>
    <property type="match status" value="1"/>
</dbReference>
<name>A0A1F6GEV3_9PROT</name>
<evidence type="ECO:0000313" key="3">
    <source>
        <dbReference type="Proteomes" id="UP000178449"/>
    </source>
</evidence>
<feature type="domain" description="YprB ribonuclease H-like" evidence="1">
    <location>
        <begin position="29"/>
        <end position="166"/>
    </location>
</feature>
<evidence type="ECO:0000313" key="2">
    <source>
        <dbReference type="EMBL" id="OGG96623.1"/>
    </source>
</evidence>
<accession>A0A1F6GEV3</accession>
<comment type="caution">
    <text evidence="2">The sequence shown here is derived from an EMBL/GenBank/DDBJ whole genome shotgun (WGS) entry which is preliminary data.</text>
</comment>
<proteinExistence type="predicted"/>
<evidence type="ECO:0000259" key="1">
    <source>
        <dbReference type="Pfam" id="PF13482"/>
    </source>
</evidence>
<sequence>MRDFLVFDLETQRSAQEVGGWDHIADMKLSVGVVYDSRDQRFYTYFEGDLIDLIAHLKSGPLVIGYNHLRFDYLVLAGYAPLEEREEAMAEYLALDNLDLLVDIKDRIGKRIKLDDLVRPTLGAAKSADGLTALQWYQEYLEGQTERLGMIADYCKQDVEVSRDLYLHGLKHKRVNYLDRDRGLIELAVDWGHNLAPEDETQLPLF</sequence>
<dbReference type="STRING" id="1817772.A2527_03440"/>
<reference evidence="2 3" key="1">
    <citation type="journal article" date="2016" name="Nat. Commun.">
        <title>Thousands of microbial genomes shed light on interconnected biogeochemical processes in an aquifer system.</title>
        <authorList>
            <person name="Anantharaman K."/>
            <person name="Brown C.T."/>
            <person name="Hug L.A."/>
            <person name="Sharon I."/>
            <person name="Castelle C.J."/>
            <person name="Probst A.J."/>
            <person name="Thomas B.C."/>
            <person name="Singh A."/>
            <person name="Wilkins M.J."/>
            <person name="Karaoz U."/>
            <person name="Brodie E.L."/>
            <person name="Williams K.H."/>
            <person name="Hubbard S.S."/>
            <person name="Banfield J.F."/>
        </authorList>
    </citation>
    <scope>NUCLEOTIDE SEQUENCE [LARGE SCALE GENOMIC DNA]</scope>
</reference>
<dbReference type="Gene3D" id="3.30.420.10">
    <property type="entry name" value="Ribonuclease H-like superfamily/Ribonuclease H"/>
    <property type="match status" value="1"/>
</dbReference>
<dbReference type="EMBL" id="MFNE01000010">
    <property type="protein sequence ID" value="OGG96623.1"/>
    <property type="molecule type" value="Genomic_DNA"/>
</dbReference>
<dbReference type="AlphaFoldDB" id="A0A1F6GEV3"/>
<organism evidence="2 3">
    <name type="scientific">Candidatus Lambdaproteobacteria bacterium RIFOXYD2_FULL_50_16</name>
    <dbReference type="NCBI Taxonomy" id="1817772"/>
    <lineage>
        <taxon>Bacteria</taxon>
        <taxon>Pseudomonadati</taxon>
        <taxon>Pseudomonadota</taxon>
        <taxon>Candidatus Lambdaproteobacteria</taxon>
    </lineage>
</organism>
<protein>
    <recommendedName>
        <fullName evidence="1">YprB ribonuclease H-like domain-containing protein</fullName>
    </recommendedName>
</protein>
<dbReference type="Pfam" id="PF13482">
    <property type="entry name" value="RNase_H_2"/>
    <property type="match status" value="1"/>
</dbReference>
<gene>
    <name evidence="2" type="ORF">A2527_03440</name>
</gene>
<dbReference type="InterPro" id="IPR036397">
    <property type="entry name" value="RNaseH_sf"/>
</dbReference>
<dbReference type="InterPro" id="IPR038720">
    <property type="entry name" value="YprB_RNase_H-like_dom"/>
</dbReference>
<dbReference type="Proteomes" id="UP000178449">
    <property type="component" value="Unassembled WGS sequence"/>
</dbReference>
<dbReference type="InterPro" id="IPR012337">
    <property type="entry name" value="RNaseH-like_sf"/>
</dbReference>